<organism evidence="1 2">
    <name type="scientific">Panagrolaimus sp. PS1159</name>
    <dbReference type="NCBI Taxonomy" id="55785"/>
    <lineage>
        <taxon>Eukaryota</taxon>
        <taxon>Metazoa</taxon>
        <taxon>Ecdysozoa</taxon>
        <taxon>Nematoda</taxon>
        <taxon>Chromadorea</taxon>
        <taxon>Rhabditida</taxon>
        <taxon>Tylenchina</taxon>
        <taxon>Panagrolaimomorpha</taxon>
        <taxon>Panagrolaimoidea</taxon>
        <taxon>Panagrolaimidae</taxon>
        <taxon>Panagrolaimus</taxon>
    </lineage>
</organism>
<protein>
    <submittedName>
        <fullName evidence="2">Uncharacterized protein</fullName>
    </submittedName>
</protein>
<proteinExistence type="predicted"/>
<dbReference type="WBParaSite" id="PS1159_v2.g8084.t1">
    <property type="protein sequence ID" value="PS1159_v2.g8084.t1"/>
    <property type="gene ID" value="PS1159_v2.g8084"/>
</dbReference>
<accession>A0AC35GS23</accession>
<name>A0AC35GS23_9BILA</name>
<reference evidence="2" key="1">
    <citation type="submission" date="2022-11" db="UniProtKB">
        <authorList>
            <consortium name="WormBaseParasite"/>
        </authorList>
    </citation>
    <scope>IDENTIFICATION</scope>
</reference>
<sequence length="300" mass="33589">MATKTYNLLSESQFNEQCNNLNLNQSNPCSIPIHSKAVKINEQKGSKCDFLDDNILKARKNSISWKNEFEHLSSDNLNICHDFDIEKDEIDSSKSIKINSILSLQISAYSAETDSESDLLSKNNHGFESTIKKLEDVKQIVSGSIQNSFEFPRQQNDAVPEPEVSYFKASQQLLNQNQTGSTNNNNNNHHLQKRGNVGGMQAGNYQAGMKQSAGQQQQQPSTLYSTRPYSTRASGQIAEMAGTTILQSDRPIREVSNTSLSGEGLSLKNTKKINPAVAKALEEIQAWYHFLFFKLEILTY</sequence>
<evidence type="ECO:0000313" key="1">
    <source>
        <dbReference type="Proteomes" id="UP000887580"/>
    </source>
</evidence>
<dbReference type="Proteomes" id="UP000887580">
    <property type="component" value="Unplaced"/>
</dbReference>
<evidence type="ECO:0000313" key="2">
    <source>
        <dbReference type="WBParaSite" id="PS1159_v2.g8084.t1"/>
    </source>
</evidence>